<comment type="similarity">
    <text evidence="1">Belongs to the 'GDSL' lipolytic enzyme family.</text>
</comment>
<dbReference type="Pfam" id="PF02606">
    <property type="entry name" value="LpxK"/>
    <property type="match status" value="1"/>
</dbReference>
<proteinExistence type="inferred from homology"/>
<dbReference type="CDD" id="cd01837">
    <property type="entry name" value="SGNH_plant_lipase_like"/>
    <property type="match status" value="1"/>
</dbReference>
<dbReference type="InterPro" id="IPR051058">
    <property type="entry name" value="GDSL_Est/Lipase"/>
</dbReference>
<dbReference type="FunFam" id="3.40.50.1110:FF:000003">
    <property type="entry name" value="GDSL esterase/lipase APG"/>
    <property type="match status" value="1"/>
</dbReference>
<name>A0A5C7IEY1_9ROSI</name>
<dbReference type="GO" id="GO:0009029">
    <property type="term" value="F:lipid-A 4'-kinase activity"/>
    <property type="evidence" value="ECO:0007669"/>
    <property type="project" value="InterPro"/>
</dbReference>
<dbReference type="GO" id="GO:0005524">
    <property type="term" value="F:ATP binding"/>
    <property type="evidence" value="ECO:0007669"/>
    <property type="project" value="InterPro"/>
</dbReference>
<dbReference type="InterPro" id="IPR035669">
    <property type="entry name" value="SGNH_plant_lipase-like"/>
</dbReference>
<sequence>MQEIKNSLPIFFTRMAPSYLFEVGNVNSKIPLTAVSNAVVICVSAIGSANAFVQGLGKLGVYYVDQLDYSDHHVFQAEDIETIRKRLGELEGKFGSKPIVVVTEKDYDRDPEILKHLKPSKVLVLCSELQFLTHGGCSEDSFKSLLKRISGIEMIRVSNHLPNGCTQNHHFDKSMAHPTNHRVLTCMAPWCTVSVFQLVVVGIGVESFFLLLAVFCLSFSFSKAQMVPAMFVFGDSLVDVGNNNYLPLSIAKANYPHNGIDFPTKRPTGRFSNGKNSADFLAEKVGLQTSPPYLSLRNNKNKTSLFMNGVSFASAGAGIFNDTNQILNQWIPLTKQVDYYATVYEDLMKQLGFGGAQQHLSKSLFVVVIGSNDIFHYLGSSDLQNKYTPQQYVTLMTTNLEPQLRRIYKFGARKFVVVGLGQIGCTPLQRVENQAEECNEEVNSWCVNCNERLKAMLQELKSELQDLSYSYFEAYDFMQNIVQNPATYGFTAIKEACCGIGKLKARIQCVPLSTYCNNRNEYLFWDFCHLSQAASRIFVDAIFDVHRIAASQPDRRWSGGFCENQYDFRIGYEIDDGMQVSDQNINLKNMELEMQEIKNSLPIFFTRMAPSYLFEVGNVNSKIPFTAVSNAVVLCVSAIGSANAFVQGLGKDIETIRKRLGELEGKFGSKPIVVVTEKESFFLLLAVFCLSFSFSKAQMVPAMFVFGDSLVDVGNNNYLHLSIAKANYPHNGIDFPTKRPIGRFSNGKNSADFLAEKVGLQTSPPYLSLRNNKNKTSLFMNGVSFASAGKLIPLTKQVDYYASVYEDLMKRLGSGGAQQH</sequence>
<dbReference type="GO" id="GO:0009245">
    <property type="term" value="P:lipid A biosynthetic process"/>
    <property type="evidence" value="ECO:0007669"/>
    <property type="project" value="InterPro"/>
</dbReference>
<protein>
    <submittedName>
        <fullName evidence="7">Uncharacterized protein</fullName>
    </submittedName>
</protein>
<dbReference type="EMBL" id="VAHF01000003">
    <property type="protein sequence ID" value="TXG67554.1"/>
    <property type="molecule type" value="Genomic_DNA"/>
</dbReference>
<keyword evidence="5" id="KW-0175">Coiled coil</keyword>
<evidence type="ECO:0000256" key="2">
    <source>
        <dbReference type="ARBA" id="ARBA00022801"/>
    </source>
</evidence>
<evidence type="ECO:0000256" key="5">
    <source>
        <dbReference type="SAM" id="Coils"/>
    </source>
</evidence>
<keyword evidence="3" id="KW-0442">Lipid degradation</keyword>
<gene>
    <name evidence="7" type="ORF">EZV62_008829</name>
</gene>
<dbReference type="PANTHER" id="PTHR45648:SF106">
    <property type="entry name" value="ANTHER-SPECIFIC PROLINE-RICH PROTEIN APG"/>
    <property type="match status" value="1"/>
</dbReference>
<dbReference type="InterPro" id="IPR003758">
    <property type="entry name" value="LpxK"/>
</dbReference>
<evidence type="ECO:0000256" key="3">
    <source>
        <dbReference type="ARBA" id="ARBA00022963"/>
    </source>
</evidence>
<dbReference type="PANTHER" id="PTHR45648">
    <property type="entry name" value="GDSL LIPASE/ACYLHYDROLASE FAMILY PROTEIN (AFU_ORTHOLOGUE AFUA_4G14700)"/>
    <property type="match status" value="1"/>
</dbReference>
<evidence type="ECO:0000313" key="7">
    <source>
        <dbReference type="EMBL" id="TXG67554.1"/>
    </source>
</evidence>
<dbReference type="Pfam" id="PF00657">
    <property type="entry name" value="Lipase_GDSL"/>
    <property type="match status" value="2"/>
</dbReference>
<evidence type="ECO:0000256" key="6">
    <source>
        <dbReference type="SAM" id="Phobius"/>
    </source>
</evidence>
<evidence type="ECO:0000256" key="4">
    <source>
        <dbReference type="ARBA" id="ARBA00023098"/>
    </source>
</evidence>
<accession>A0A5C7IEY1</accession>
<dbReference type="UniPathway" id="UPA00359">
    <property type="reaction ID" value="UER00482"/>
</dbReference>
<dbReference type="GO" id="GO:0016042">
    <property type="term" value="P:lipid catabolic process"/>
    <property type="evidence" value="ECO:0007669"/>
    <property type="project" value="UniProtKB-KW"/>
</dbReference>
<dbReference type="InterPro" id="IPR001087">
    <property type="entry name" value="GDSL"/>
</dbReference>
<keyword evidence="6" id="KW-1133">Transmembrane helix</keyword>
<dbReference type="GO" id="GO:0016788">
    <property type="term" value="F:hydrolase activity, acting on ester bonds"/>
    <property type="evidence" value="ECO:0007669"/>
    <property type="project" value="InterPro"/>
</dbReference>
<dbReference type="InterPro" id="IPR036514">
    <property type="entry name" value="SGNH_hydro_sf"/>
</dbReference>
<dbReference type="Proteomes" id="UP000323000">
    <property type="component" value="Chromosome 3"/>
</dbReference>
<keyword evidence="4" id="KW-0443">Lipid metabolism</keyword>
<dbReference type="SUPFAM" id="SSF52266">
    <property type="entry name" value="SGNH hydrolase"/>
    <property type="match status" value="1"/>
</dbReference>
<keyword evidence="6" id="KW-0472">Membrane</keyword>
<keyword evidence="8" id="KW-1185">Reference proteome</keyword>
<dbReference type="Gene3D" id="3.40.50.1110">
    <property type="entry name" value="SGNH hydrolase"/>
    <property type="match status" value="2"/>
</dbReference>
<evidence type="ECO:0000256" key="1">
    <source>
        <dbReference type="ARBA" id="ARBA00008668"/>
    </source>
</evidence>
<evidence type="ECO:0000313" key="8">
    <source>
        <dbReference type="Proteomes" id="UP000323000"/>
    </source>
</evidence>
<reference evidence="8" key="1">
    <citation type="journal article" date="2019" name="Gigascience">
        <title>De novo genome assembly of the endangered Acer yangbiense, a plant species with extremely small populations endemic to Yunnan Province, China.</title>
        <authorList>
            <person name="Yang J."/>
            <person name="Wariss H.M."/>
            <person name="Tao L."/>
            <person name="Zhang R."/>
            <person name="Yun Q."/>
            <person name="Hollingsworth P."/>
            <person name="Dao Z."/>
            <person name="Luo G."/>
            <person name="Guo H."/>
            <person name="Ma Y."/>
            <person name="Sun W."/>
        </authorList>
    </citation>
    <scope>NUCLEOTIDE SEQUENCE [LARGE SCALE GENOMIC DNA]</scope>
    <source>
        <strain evidence="8">cv. Malutang</strain>
    </source>
</reference>
<dbReference type="AlphaFoldDB" id="A0A5C7IEY1"/>
<feature type="coiled-coil region" evidence="5">
    <location>
        <begin position="428"/>
        <end position="470"/>
    </location>
</feature>
<dbReference type="GO" id="GO:0016020">
    <property type="term" value="C:membrane"/>
    <property type="evidence" value="ECO:0007669"/>
    <property type="project" value="GOC"/>
</dbReference>
<organism evidence="7 8">
    <name type="scientific">Acer yangbiense</name>
    <dbReference type="NCBI Taxonomy" id="1000413"/>
    <lineage>
        <taxon>Eukaryota</taxon>
        <taxon>Viridiplantae</taxon>
        <taxon>Streptophyta</taxon>
        <taxon>Embryophyta</taxon>
        <taxon>Tracheophyta</taxon>
        <taxon>Spermatophyta</taxon>
        <taxon>Magnoliopsida</taxon>
        <taxon>eudicotyledons</taxon>
        <taxon>Gunneridae</taxon>
        <taxon>Pentapetalae</taxon>
        <taxon>rosids</taxon>
        <taxon>malvids</taxon>
        <taxon>Sapindales</taxon>
        <taxon>Sapindaceae</taxon>
        <taxon>Hippocastanoideae</taxon>
        <taxon>Acereae</taxon>
        <taxon>Acer</taxon>
    </lineage>
</organism>
<comment type="caution">
    <text evidence="7">The sequence shown here is derived from an EMBL/GenBank/DDBJ whole genome shotgun (WGS) entry which is preliminary data.</text>
</comment>
<keyword evidence="2" id="KW-0378">Hydrolase</keyword>
<feature type="transmembrane region" description="Helical" evidence="6">
    <location>
        <begin position="195"/>
        <end position="221"/>
    </location>
</feature>
<keyword evidence="6" id="KW-0812">Transmembrane</keyword>
<dbReference type="OrthoDB" id="1600564at2759"/>